<sequence length="414" mass="43815">MDIDPATHARAISKSNITEPGSEAHRFGAHARCVHTTTQLCPFSSLARNAGLRPAIHASTGLRVAMNGAIAQGSLDMGIELLFDPAANEGLDEAAIFALMVKTIERYCEEGNAILSTLPAKNVGEALVACRDKGTPVLAFNAGHDLAESAGVQFWGQDETKAGYEAGLGLAVVETTEKFCCVNHAPDVDVLKDRCGGFEKAVTEKGKPNFVQAIVNFSEGCDAWNESVLAACAPDEGKDWSTVGIFSGSNSACPVPFIREHPAVYAAFTDTSQEVYDAMSEGLNIIMAIDQQSYLQGYLPFSHLTLAVTNDQAVGNALIETGPHLVLEPPTETEQQCVANNFKVCGGKVGGKIPRLRLLTWVILMPQRLIRLKRGRPRHLAPCQGDKGGSPTFVAAAPGDRGAVADGKAGGDNG</sequence>
<evidence type="ECO:0000313" key="3">
    <source>
        <dbReference type="Proteomes" id="UP000266841"/>
    </source>
</evidence>
<evidence type="ECO:0000256" key="1">
    <source>
        <dbReference type="SAM" id="MobiDB-lite"/>
    </source>
</evidence>
<gene>
    <name evidence="2" type="ORF">THAOC_35068</name>
</gene>
<dbReference type="Gene3D" id="3.40.50.2300">
    <property type="match status" value="2"/>
</dbReference>
<dbReference type="SUPFAM" id="SSF53822">
    <property type="entry name" value="Periplasmic binding protein-like I"/>
    <property type="match status" value="1"/>
</dbReference>
<dbReference type="OrthoDB" id="60033at2759"/>
<dbReference type="InterPro" id="IPR028082">
    <property type="entry name" value="Peripla_BP_I"/>
</dbReference>
<organism evidence="2 3">
    <name type="scientific">Thalassiosira oceanica</name>
    <name type="common">Marine diatom</name>
    <dbReference type="NCBI Taxonomy" id="159749"/>
    <lineage>
        <taxon>Eukaryota</taxon>
        <taxon>Sar</taxon>
        <taxon>Stramenopiles</taxon>
        <taxon>Ochrophyta</taxon>
        <taxon>Bacillariophyta</taxon>
        <taxon>Coscinodiscophyceae</taxon>
        <taxon>Thalassiosirophycidae</taxon>
        <taxon>Thalassiosirales</taxon>
        <taxon>Thalassiosiraceae</taxon>
        <taxon>Thalassiosira</taxon>
    </lineage>
</organism>
<keyword evidence="3" id="KW-1185">Reference proteome</keyword>
<proteinExistence type="predicted"/>
<feature type="non-terminal residue" evidence="2">
    <location>
        <position position="414"/>
    </location>
</feature>
<dbReference type="EMBL" id="AGNL01047855">
    <property type="protein sequence ID" value="EJK46270.1"/>
    <property type="molecule type" value="Genomic_DNA"/>
</dbReference>
<feature type="region of interest" description="Disordered" evidence="1">
    <location>
        <begin position="383"/>
        <end position="414"/>
    </location>
</feature>
<reference evidence="2 3" key="1">
    <citation type="journal article" date="2012" name="Genome Biol.">
        <title>Genome and low-iron response of an oceanic diatom adapted to chronic iron limitation.</title>
        <authorList>
            <person name="Lommer M."/>
            <person name="Specht M."/>
            <person name="Roy A.S."/>
            <person name="Kraemer L."/>
            <person name="Andreson R."/>
            <person name="Gutowska M.A."/>
            <person name="Wolf J."/>
            <person name="Bergner S.V."/>
            <person name="Schilhabel M.B."/>
            <person name="Klostermeier U.C."/>
            <person name="Beiko R.G."/>
            <person name="Rosenstiel P."/>
            <person name="Hippler M."/>
            <person name="Laroche J."/>
        </authorList>
    </citation>
    <scope>NUCLEOTIDE SEQUENCE [LARGE SCALE GENOMIC DNA]</scope>
    <source>
        <strain evidence="2 3">CCMP1005</strain>
    </source>
</reference>
<dbReference type="AlphaFoldDB" id="K0R2G7"/>
<accession>K0R2G7</accession>
<dbReference type="Proteomes" id="UP000266841">
    <property type="component" value="Unassembled WGS sequence"/>
</dbReference>
<comment type="caution">
    <text evidence="2">The sequence shown here is derived from an EMBL/GenBank/DDBJ whole genome shotgun (WGS) entry which is preliminary data.</text>
</comment>
<evidence type="ECO:0000313" key="2">
    <source>
        <dbReference type="EMBL" id="EJK46270.1"/>
    </source>
</evidence>
<protein>
    <submittedName>
        <fullName evidence="2">Uncharacterized protein</fullName>
    </submittedName>
</protein>
<name>K0R2G7_THAOC</name>